<dbReference type="SUPFAM" id="SSF143120">
    <property type="entry name" value="YefM-like"/>
    <property type="match status" value="1"/>
</dbReference>
<sequence>MPETVNIHAAKTQLSRLVDRAHAGEEIILAKAGKPYARLVPLAPAAARELGFLAGTVQVGAAFAHESLRPLSAEEQADWE</sequence>
<evidence type="ECO:0000313" key="3">
    <source>
        <dbReference type="EMBL" id="OWL96166.1"/>
    </source>
</evidence>
<evidence type="ECO:0000256" key="2">
    <source>
        <dbReference type="RuleBase" id="RU362080"/>
    </source>
</evidence>
<dbReference type="Gene3D" id="3.40.1620.10">
    <property type="entry name" value="YefM-like domain"/>
    <property type="match status" value="1"/>
</dbReference>
<organism evidence="3 4">
    <name type="scientific">Deinococcus indicus</name>
    <dbReference type="NCBI Taxonomy" id="223556"/>
    <lineage>
        <taxon>Bacteria</taxon>
        <taxon>Thermotogati</taxon>
        <taxon>Deinococcota</taxon>
        <taxon>Deinococci</taxon>
        <taxon>Deinococcales</taxon>
        <taxon>Deinococcaceae</taxon>
        <taxon>Deinococcus</taxon>
    </lineage>
</organism>
<protein>
    <recommendedName>
        <fullName evidence="2">Antitoxin</fullName>
    </recommendedName>
</protein>
<accession>A0A246BLI7</accession>
<dbReference type="InterPro" id="IPR036165">
    <property type="entry name" value="YefM-like_sf"/>
</dbReference>
<dbReference type="NCBIfam" id="TIGR01552">
    <property type="entry name" value="phd_fam"/>
    <property type="match status" value="1"/>
</dbReference>
<dbReference type="Pfam" id="PF02604">
    <property type="entry name" value="PhdYeFM_antitox"/>
    <property type="match status" value="1"/>
</dbReference>
<dbReference type="Proteomes" id="UP000197208">
    <property type="component" value="Unassembled WGS sequence"/>
</dbReference>
<dbReference type="InterPro" id="IPR051416">
    <property type="entry name" value="phD-YefM_TA_antitoxins"/>
</dbReference>
<evidence type="ECO:0000313" key="4">
    <source>
        <dbReference type="Proteomes" id="UP000197208"/>
    </source>
</evidence>
<dbReference type="PANTHER" id="PTHR35377:SF4">
    <property type="entry name" value="PREVENT-HOST-DEATH FAMILY PROTEIN"/>
    <property type="match status" value="1"/>
</dbReference>
<comment type="similarity">
    <text evidence="1 2">Belongs to the phD/YefM antitoxin family.</text>
</comment>
<comment type="caution">
    <text evidence="3">The sequence shown here is derived from an EMBL/GenBank/DDBJ whole genome shotgun (WGS) entry which is preliminary data.</text>
</comment>
<dbReference type="EMBL" id="NHMK01000012">
    <property type="protein sequence ID" value="OWL96166.1"/>
    <property type="molecule type" value="Genomic_DNA"/>
</dbReference>
<dbReference type="InterPro" id="IPR006442">
    <property type="entry name" value="Antitoxin_Phd/YefM"/>
</dbReference>
<dbReference type="OrthoDB" id="9800503at2"/>
<name>A0A246BLI7_9DEIO</name>
<keyword evidence="4" id="KW-1185">Reference proteome</keyword>
<comment type="function">
    <text evidence="2">Antitoxin component of a type II toxin-antitoxin (TA) system.</text>
</comment>
<evidence type="ECO:0000256" key="1">
    <source>
        <dbReference type="ARBA" id="ARBA00009981"/>
    </source>
</evidence>
<gene>
    <name evidence="3" type="ORF">CBQ26_10305</name>
</gene>
<proteinExistence type="inferred from homology"/>
<dbReference type="PANTHER" id="PTHR35377">
    <property type="entry name" value="ANTITOXIN VAPB49-RELATED-RELATED"/>
    <property type="match status" value="1"/>
</dbReference>
<reference evidence="3 4" key="1">
    <citation type="submission" date="2017-05" db="EMBL/GenBank/DDBJ databases">
        <title>De novo genome assembly of Deniococcus indicus strain DR1.</title>
        <authorList>
            <person name="Chauhan D."/>
            <person name="Yennamalli R.M."/>
            <person name="Priyadarshini R."/>
        </authorList>
    </citation>
    <scope>NUCLEOTIDE SEQUENCE [LARGE SCALE GENOMIC DNA]</scope>
    <source>
        <strain evidence="3 4">DR1</strain>
    </source>
</reference>
<dbReference type="AlphaFoldDB" id="A0A246BLI7"/>
<dbReference type="RefSeq" id="WP_078305285.1">
    <property type="nucleotide sequence ID" value="NZ_BNAM01000009.1"/>
</dbReference>